<feature type="chain" id="PRO_5002043303" description="Secreted protein" evidence="1">
    <location>
        <begin position="19"/>
        <end position="83"/>
    </location>
</feature>
<feature type="signal peptide" evidence="1">
    <location>
        <begin position="1"/>
        <end position="18"/>
    </location>
</feature>
<accession>A0A0A9CSE1</accession>
<dbReference type="AlphaFoldDB" id="A0A0A9CSE1"/>
<reference evidence="2" key="2">
    <citation type="journal article" date="2015" name="Data Brief">
        <title>Shoot transcriptome of the giant reed, Arundo donax.</title>
        <authorList>
            <person name="Barrero R.A."/>
            <person name="Guerrero F.D."/>
            <person name="Moolhuijzen P."/>
            <person name="Goolsby J.A."/>
            <person name="Tidwell J."/>
            <person name="Bellgard S.E."/>
            <person name="Bellgard M.I."/>
        </authorList>
    </citation>
    <scope>NUCLEOTIDE SEQUENCE</scope>
    <source>
        <tissue evidence="2">Shoot tissue taken approximately 20 cm above the soil surface</tissue>
    </source>
</reference>
<keyword evidence="1" id="KW-0732">Signal</keyword>
<reference evidence="2" key="1">
    <citation type="submission" date="2014-09" db="EMBL/GenBank/DDBJ databases">
        <authorList>
            <person name="Magalhaes I.L.F."/>
            <person name="Oliveira U."/>
            <person name="Santos F.R."/>
            <person name="Vidigal T.H.D.A."/>
            <person name="Brescovit A.D."/>
            <person name="Santos A.J."/>
        </authorList>
    </citation>
    <scope>NUCLEOTIDE SEQUENCE</scope>
    <source>
        <tissue evidence="2">Shoot tissue taken approximately 20 cm above the soil surface</tissue>
    </source>
</reference>
<name>A0A0A9CSE1_ARUDO</name>
<dbReference type="EMBL" id="GBRH01220547">
    <property type="protein sequence ID" value="JAD77348.1"/>
    <property type="molecule type" value="Transcribed_RNA"/>
</dbReference>
<organism evidence="2">
    <name type="scientific">Arundo donax</name>
    <name type="common">Giant reed</name>
    <name type="synonym">Donax arundinaceus</name>
    <dbReference type="NCBI Taxonomy" id="35708"/>
    <lineage>
        <taxon>Eukaryota</taxon>
        <taxon>Viridiplantae</taxon>
        <taxon>Streptophyta</taxon>
        <taxon>Embryophyta</taxon>
        <taxon>Tracheophyta</taxon>
        <taxon>Spermatophyta</taxon>
        <taxon>Magnoliopsida</taxon>
        <taxon>Liliopsida</taxon>
        <taxon>Poales</taxon>
        <taxon>Poaceae</taxon>
        <taxon>PACMAD clade</taxon>
        <taxon>Arundinoideae</taxon>
        <taxon>Arundineae</taxon>
        <taxon>Arundo</taxon>
    </lineage>
</organism>
<evidence type="ECO:0000256" key="1">
    <source>
        <dbReference type="SAM" id="SignalP"/>
    </source>
</evidence>
<evidence type="ECO:0008006" key="3">
    <source>
        <dbReference type="Google" id="ProtNLM"/>
    </source>
</evidence>
<protein>
    <recommendedName>
        <fullName evidence="3">Secreted protein</fullName>
    </recommendedName>
</protein>
<sequence>MVICMRAILVWCLPWVLWWLHQHSLTRLSDMRPWQRQISSRCMLNFWYHACQSLIWMVDRPRGVNKLVVHSDVRWKWLRMHHC</sequence>
<proteinExistence type="predicted"/>
<evidence type="ECO:0000313" key="2">
    <source>
        <dbReference type="EMBL" id="JAD77348.1"/>
    </source>
</evidence>